<dbReference type="Proteomes" id="UP000664904">
    <property type="component" value="Plasmid unnamed2"/>
</dbReference>
<organism evidence="2 3">
    <name type="scientific">Pseudoalteromonas xiamenensis</name>
    <dbReference type="NCBI Taxonomy" id="882626"/>
    <lineage>
        <taxon>Bacteria</taxon>
        <taxon>Pseudomonadati</taxon>
        <taxon>Pseudomonadota</taxon>
        <taxon>Gammaproteobacteria</taxon>
        <taxon>Alteromonadales</taxon>
        <taxon>Pseudoalteromonadaceae</taxon>
        <taxon>Pseudoalteromonas</taxon>
    </lineage>
</organism>
<keyword evidence="2" id="KW-0614">Plasmid</keyword>
<sequence>MRELQLNINKSFYVLLCVFAAAIWGFGALLNDFGKSSFNHVELFLALVIVLFCAFHLALSLTGQRKAVFCSQGLYYINALGKRRYVLAEQITGVKVLSVFGLKVTKISLVDSTLLFVAFNPCEKQLAQLRVQGYAI</sequence>
<feature type="transmembrane region" description="Helical" evidence="1">
    <location>
        <begin position="12"/>
        <end position="31"/>
    </location>
</feature>
<dbReference type="EMBL" id="CP072132">
    <property type="protein sequence ID" value="QTH70111.1"/>
    <property type="molecule type" value="Genomic_DNA"/>
</dbReference>
<name>A0A975DE18_9GAMM</name>
<reference evidence="2" key="1">
    <citation type="submission" date="2021-03" db="EMBL/GenBank/DDBJ databases">
        <title>Complete Genome of Pseudoalteromonas xiamenensis STKMTI.2, a new potential marine bacterium producing anti-Vibrio compounds.</title>
        <authorList>
            <person name="Handayani D.P."/>
            <person name="Isnansetyo A."/>
            <person name="Istiqomah I."/>
            <person name="Jumina J."/>
        </authorList>
    </citation>
    <scope>NUCLEOTIDE SEQUENCE</scope>
    <source>
        <strain evidence="2">STKMTI.2</strain>
        <plasmid evidence="2">unnamed2</plasmid>
    </source>
</reference>
<dbReference type="RefSeq" id="WP_208841707.1">
    <property type="nucleotide sequence ID" value="NZ_CP072132.1"/>
</dbReference>
<dbReference type="AlphaFoldDB" id="A0A975DE18"/>
<geneLocation type="plasmid" evidence="2 3">
    <name>unnamed2</name>
</geneLocation>
<evidence type="ECO:0000256" key="1">
    <source>
        <dbReference type="SAM" id="Phobius"/>
    </source>
</evidence>
<keyword evidence="1" id="KW-1133">Transmembrane helix</keyword>
<accession>A0A975DE18</accession>
<keyword evidence="1" id="KW-0812">Transmembrane</keyword>
<evidence type="ECO:0000313" key="3">
    <source>
        <dbReference type="Proteomes" id="UP000664904"/>
    </source>
</evidence>
<dbReference type="KEGG" id="pxi:J5O05_00120"/>
<gene>
    <name evidence="2" type="ORF">J5O05_00120</name>
</gene>
<protein>
    <submittedName>
        <fullName evidence="2">Uncharacterized protein</fullName>
    </submittedName>
</protein>
<feature type="transmembrane region" description="Helical" evidence="1">
    <location>
        <begin position="43"/>
        <end position="62"/>
    </location>
</feature>
<keyword evidence="3" id="KW-1185">Reference proteome</keyword>
<evidence type="ECO:0000313" key="2">
    <source>
        <dbReference type="EMBL" id="QTH70111.1"/>
    </source>
</evidence>
<keyword evidence="1" id="KW-0472">Membrane</keyword>
<proteinExistence type="predicted"/>